<dbReference type="Proteomes" id="UP000290191">
    <property type="component" value="Unassembled WGS sequence"/>
</dbReference>
<accession>A0A4Q0Y119</accession>
<dbReference type="AlphaFoldDB" id="A0A4Q0Y119"/>
<proteinExistence type="predicted"/>
<evidence type="ECO:0000256" key="1">
    <source>
        <dbReference type="SAM" id="MobiDB-lite"/>
    </source>
</evidence>
<evidence type="ECO:0000313" key="2">
    <source>
        <dbReference type="EMBL" id="RXJ63747.1"/>
    </source>
</evidence>
<feature type="compositionally biased region" description="Basic and acidic residues" evidence="1">
    <location>
        <begin position="98"/>
        <end position="116"/>
    </location>
</feature>
<evidence type="ECO:0000313" key="3">
    <source>
        <dbReference type="Proteomes" id="UP000290191"/>
    </source>
</evidence>
<dbReference type="SUPFAM" id="SSF58104">
    <property type="entry name" value="Methyl-accepting chemotaxis protein (MCP) signaling domain"/>
    <property type="match status" value="1"/>
</dbReference>
<dbReference type="OrthoDB" id="5348717at2"/>
<keyword evidence="3" id="KW-1185">Reference proteome</keyword>
<evidence type="ECO:0008006" key="4">
    <source>
        <dbReference type="Google" id="ProtNLM"/>
    </source>
</evidence>
<protein>
    <recommendedName>
        <fullName evidence="4">Methyl-accepting transducer domain-containing protein</fullName>
    </recommendedName>
</protein>
<sequence>MIKGYNGLNDNISKTIEIISDVEMASKEQQTGIEQINDAVTQLDQQTQQNALIATQTYEEATKTDEMAKLIVSSADEKEFEGKNSVEIKTVKKNKIENKKSEQKIEKESKKTFVEKNDDEQWESF</sequence>
<reference evidence="2 3" key="1">
    <citation type="submission" date="2017-10" db="EMBL/GenBank/DDBJ databases">
        <title>Genomics of the genus Arcobacter.</title>
        <authorList>
            <person name="Perez-Cataluna A."/>
            <person name="Figueras M.J."/>
        </authorList>
    </citation>
    <scope>NUCLEOTIDE SEQUENCE [LARGE SCALE GENOMIC DNA]</scope>
    <source>
        <strain evidence="2 3">DSM 24636</strain>
    </source>
</reference>
<dbReference type="EMBL" id="PDKO01000003">
    <property type="protein sequence ID" value="RXJ63747.1"/>
    <property type="molecule type" value="Genomic_DNA"/>
</dbReference>
<name>A0A4Q0Y119_9BACT</name>
<gene>
    <name evidence="2" type="ORF">CRV06_06040</name>
</gene>
<organism evidence="2 3">
    <name type="scientific">Halarcobacter anaerophilus</name>
    <dbReference type="NCBI Taxonomy" id="877500"/>
    <lineage>
        <taxon>Bacteria</taxon>
        <taxon>Pseudomonadati</taxon>
        <taxon>Campylobacterota</taxon>
        <taxon>Epsilonproteobacteria</taxon>
        <taxon>Campylobacterales</taxon>
        <taxon>Arcobacteraceae</taxon>
        <taxon>Halarcobacter</taxon>
    </lineage>
</organism>
<feature type="region of interest" description="Disordered" evidence="1">
    <location>
        <begin position="98"/>
        <end position="125"/>
    </location>
</feature>
<comment type="caution">
    <text evidence="2">The sequence shown here is derived from an EMBL/GenBank/DDBJ whole genome shotgun (WGS) entry which is preliminary data.</text>
</comment>